<dbReference type="PROSITE" id="PS50998">
    <property type="entry name" value="GLA_2"/>
    <property type="match status" value="1"/>
</dbReference>
<gene>
    <name evidence="4" type="primary">LOC103185513</name>
</gene>
<reference evidence="4" key="4">
    <citation type="submission" date="2025-08" db="UniProtKB">
        <authorList>
            <consortium name="Ensembl"/>
        </authorList>
    </citation>
    <scope>IDENTIFICATION</scope>
</reference>
<dbReference type="GO" id="GO:0005615">
    <property type="term" value="C:extracellular space"/>
    <property type="evidence" value="ECO:0007669"/>
    <property type="project" value="TreeGrafter"/>
</dbReference>
<feature type="domain" description="Gla" evidence="3">
    <location>
        <begin position="21"/>
        <end position="67"/>
    </location>
</feature>
<dbReference type="GeneTree" id="ENSGT00940000160946"/>
<dbReference type="KEGG" id="cmk:103185513"/>
<evidence type="ECO:0000259" key="3">
    <source>
        <dbReference type="PROSITE" id="PS50998"/>
    </source>
</evidence>
<dbReference type="PRINTS" id="PR00001">
    <property type="entry name" value="GLABLOOD"/>
</dbReference>
<evidence type="ECO:0000256" key="1">
    <source>
        <dbReference type="ARBA" id="ARBA00023157"/>
    </source>
</evidence>
<reference evidence="5" key="2">
    <citation type="journal article" date="2007" name="PLoS Biol.">
        <title>Survey sequencing and comparative analysis of the elephant shark (Callorhinchus milii) genome.</title>
        <authorList>
            <person name="Venkatesh B."/>
            <person name="Kirkness E.F."/>
            <person name="Loh Y.H."/>
            <person name="Halpern A.L."/>
            <person name="Lee A.P."/>
            <person name="Johnson J."/>
            <person name="Dandona N."/>
            <person name="Viswanathan L.D."/>
            <person name="Tay A."/>
            <person name="Venter J.C."/>
            <person name="Strausberg R.L."/>
            <person name="Brenner S."/>
        </authorList>
    </citation>
    <scope>NUCLEOTIDE SEQUENCE [LARGE SCALE GENOMIC DNA]</scope>
</reference>
<reference evidence="5" key="3">
    <citation type="journal article" date="2014" name="Nature">
        <title>Elephant shark genome provides unique insights into gnathostome evolution.</title>
        <authorList>
            <consortium name="International Elephant Shark Genome Sequencing Consortium"/>
            <person name="Venkatesh B."/>
            <person name="Lee A.P."/>
            <person name="Ravi V."/>
            <person name="Maurya A.K."/>
            <person name="Lian M.M."/>
            <person name="Swann J.B."/>
            <person name="Ohta Y."/>
            <person name="Flajnik M.F."/>
            <person name="Sutoh Y."/>
            <person name="Kasahara M."/>
            <person name="Hoon S."/>
            <person name="Gangu V."/>
            <person name="Roy S.W."/>
            <person name="Irimia M."/>
            <person name="Korzh V."/>
            <person name="Kondrychyn I."/>
            <person name="Lim Z.W."/>
            <person name="Tay B.H."/>
            <person name="Tohari S."/>
            <person name="Kong K.W."/>
            <person name="Ho S."/>
            <person name="Lorente-Galdos B."/>
            <person name="Quilez J."/>
            <person name="Marques-Bonet T."/>
            <person name="Raney B.J."/>
            <person name="Ingham P.W."/>
            <person name="Tay A."/>
            <person name="Hillier L.W."/>
            <person name="Minx P."/>
            <person name="Boehm T."/>
            <person name="Wilson R.K."/>
            <person name="Brenner S."/>
            <person name="Warren W.C."/>
        </authorList>
    </citation>
    <scope>NUCLEOTIDE SEQUENCE [LARGE SCALE GENOMIC DNA]</scope>
</reference>
<dbReference type="STRING" id="7868.ENSCMIP00000025286"/>
<dbReference type="SUPFAM" id="SSF57630">
    <property type="entry name" value="GLA-domain"/>
    <property type="match status" value="1"/>
</dbReference>
<dbReference type="InterPro" id="IPR017857">
    <property type="entry name" value="Coagulation_fac-like_Gla_dom"/>
</dbReference>
<keyword evidence="5" id="KW-1185">Reference proteome</keyword>
<organism evidence="4 5">
    <name type="scientific">Callorhinchus milii</name>
    <name type="common">Ghost shark</name>
    <dbReference type="NCBI Taxonomy" id="7868"/>
    <lineage>
        <taxon>Eukaryota</taxon>
        <taxon>Metazoa</taxon>
        <taxon>Chordata</taxon>
        <taxon>Craniata</taxon>
        <taxon>Vertebrata</taxon>
        <taxon>Chondrichthyes</taxon>
        <taxon>Holocephali</taxon>
        <taxon>Chimaeriformes</taxon>
        <taxon>Callorhinchidae</taxon>
        <taxon>Callorhinchus</taxon>
    </lineage>
</organism>
<dbReference type="PROSITE" id="PS00011">
    <property type="entry name" value="GLA_1"/>
    <property type="match status" value="1"/>
</dbReference>
<dbReference type="AlphaFoldDB" id="A0A4W3ICS9"/>
<dbReference type="Gene3D" id="4.10.740.10">
    <property type="entry name" value="Coagulation Factor IX"/>
    <property type="match status" value="1"/>
</dbReference>
<dbReference type="GeneID" id="103185513"/>
<dbReference type="PANTHER" id="PTHR24278:SF37">
    <property type="entry name" value="TRANSMEMBRANE GAMMA-CARBOXYGLUTAMIC ACID PROTEIN 1"/>
    <property type="match status" value="1"/>
</dbReference>
<dbReference type="OrthoDB" id="9942362at2759"/>
<dbReference type="Ensembl" id="ENSCMIT00000025702.1">
    <property type="protein sequence ID" value="ENSCMIP00000025286.1"/>
    <property type="gene ID" value="ENSCMIG00000011135.1"/>
</dbReference>
<dbReference type="InterPro" id="IPR000294">
    <property type="entry name" value="GLA_domain"/>
</dbReference>
<dbReference type="OMA" id="HWGRDYH"/>
<evidence type="ECO:0000256" key="2">
    <source>
        <dbReference type="SAM" id="Phobius"/>
    </source>
</evidence>
<dbReference type="Proteomes" id="UP000314986">
    <property type="component" value="Unassembled WGS sequence"/>
</dbReference>
<reference evidence="5" key="1">
    <citation type="journal article" date="2006" name="Science">
        <title>Ancient noncoding elements conserved in the human genome.</title>
        <authorList>
            <person name="Venkatesh B."/>
            <person name="Kirkness E.F."/>
            <person name="Loh Y.H."/>
            <person name="Halpern A.L."/>
            <person name="Lee A.P."/>
            <person name="Johnson J."/>
            <person name="Dandona N."/>
            <person name="Viswanathan L.D."/>
            <person name="Tay A."/>
            <person name="Venter J.C."/>
            <person name="Strausberg R.L."/>
            <person name="Brenner S."/>
        </authorList>
    </citation>
    <scope>NUCLEOTIDE SEQUENCE [LARGE SCALE GENOMIC DNA]</scope>
</reference>
<dbReference type="GO" id="GO:0005509">
    <property type="term" value="F:calcium ion binding"/>
    <property type="evidence" value="ECO:0007669"/>
    <property type="project" value="InterPro"/>
</dbReference>
<dbReference type="FunFam" id="4.10.740.10:FF:000001">
    <property type="entry name" value="vitamin K-dependent protein S"/>
    <property type="match status" value="1"/>
</dbReference>
<keyword evidence="2" id="KW-0812">Transmembrane</keyword>
<keyword evidence="2" id="KW-1133">Transmembrane helix</keyword>
<keyword evidence="1" id="KW-1015">Disulfide bond</keyword>
<name>A0A4W3ICS9_CALMI</name>
<dbReference type="InParanoid" id="A0A4W3ICS9"/>
<dbReference type="InterPro" id="IPR050442">
    <property type="entry name" value="Peptidase_S1_coag_factors"/>
</dbReference>
<feature type="transmembrane region" description="Helical" evidence="2">
    <location>
        <begin position="84"/>
        <end position="105"/>
    </location>
</feature>
<proteinExistence type="predicted"/>
<reference evidence="4" key="5">
    <citation type="submission" date="2025-09" db="UniProtKB">
        <authorList>
            <consortium name="Ensembl"/>
        </authorList>
    </citation>
    <scope>IDENTIFICATION</scope>
</reference>
<keyword evidence="2" id="KW-0472">Membrane</keyword>
<evidence type="ECO:0000313" key="4">
    <source>
        <dbReference type="Ensembl" id="ENSCMIP00000025286.1"/>
    </source>
</evidence>
<dbReference type="SMART" id="SM00069">
    <property type="entry name" value="GLA"/>
    <property type="match status" value="1"/>
</dbReference>
<accession>A0A4W3ICS9</accession>
<dbReference type="InterPro" id="IPR035972">
    <property type="entry name" value="GLA-like_dom_SF"/>
</dbReference>
<sequence length="238" mass="26645">MMQSVFLMQSEANAVLKRYRRANNFFEEVKQGNIERECREEVCTYEEAREAFENDEATNAFWKDYMKGPDDYQGSGSDVNVDSVYIIVPLLTGLLMIIVILFVIWRCQLRKATLRQSVTQTRCQANQTSRNVSVVVFGYNEQHVGPFDPLHTQLLDGLTADYSSGNCLASGMVIHGPLCSSGLSNSGLPPSYDEATGQVGNVRNDCANHHGENPPKYEEIVNPNVAKNVVSEVERNVR</sequence>
<evidence type="ECO:0000313" key="5">
    <source>
        <dbReference type="Proteomes" id="UP000314986"/>
    </source>
</evidence>
<protein>
    <recommendedName>
        <fullName evidence="3">Gla domain-containing protein</fullName>
    </recommendedName>
</protein>
<dbReference type="Pfam" id="PF00594">
    <property type="entry name" value="Gla"/>
    <property type="match status" value="1"/>
</dbReference>
<dbReference type="PANTHER" id="PTHR24278">
    <property type="entry name" value="COAGULATION FACTOR"/>
    <property type="match status" value="1"/>
</dbReference>